<evidence type="ECO:0008006" key="2">
    <source>
        <dbReference type="Google" id="ProtNLM"/>
    </source>
</evidence>
<proteinExistence type="predicted"/>
<evidence type="ECO:0000313" key="1">
    <source>
        <dbReference type="EMBL" id="SFV54308.1"/>
    </source>
</evidence>
<dbReference type="Pfam" id="PF14281">
    <property type="entry name" value="PDDEXK_4"/>
    <property type="match status" value="1"/>
</dbReference>
<reference evidence="1" key="1">
    <citation type="submission" date="2016-10" db="EMBL/GenBank/DDBJ databases">
        <authorList>
            <person name="de Groot N.N."/>
        </authorList>
    </citation>
    <scope>NUCLEOTIDE SEQUENCE</scope>
</reference>
<name>A0A1W1BLB7_9ZZZZ</name>
<dbReference type="AlphaFoldDB" id="A0A1W1BLB7"/>
<accession>A0A1W1BLB7</accession>
<organism evidence="1">
    <name type="scientific">hydrothermal vent metagenome</name>
    <dbReference type="NCBI Taxonomy" id="652676"/>
    <lineage>
        <taxon>unclassified sequences</taxon>
        <taxon>metagenomes</taxon>
        <taxon>ecological metagenomes</taxon>
    </lineage>
</organism>
<protein>
    <recommendedName>
        <fullName evidence="2">PD-(D/E)XK nuclease superfamily protein</fullName>
    </recommendedName>
</protein>
<dbReference type="EMBL" id="FPHM01000018">
    <property type="protein sequence ID" value="SFV54308.1"/>
    <property type="molecule type" value="Genomic_DNA"/>
</dbReference>
<gene>
    <name evidence="1" type="ORF">MNB_SV-13-1817</name>
</gene>
<sequence>MNKPSLFRHATKELSQDAFLAWIFEYADKQYIGEVLHDCSMELLQKLFKKHQINFPINKSISLKVKKQETFYVNKKKRSIDLLCFIDDEYILLIEDKINTSDGEEKLNAYREYLEKEYSTYKIIAIYFKTGFQLVFTQVHNALYKEFLRDDFLAVLVKYEQKISNDIFQDYYQYLNNIESQILEYKNKEIKDWNGYQWQGFYKELHKQLGKGNGSYIHNPSGGFWGFWWQGINKDYYFQIEKVQTKYKSKKYIYALCIKVKQMNLSERKLMYVEIERNFFKPIKFRKPIKFAQGKSMTIAVFDGEFPKTINNRIDMSGTIGLINTINNVMYNHAP</sequence>
<dbReference type="InterPro" id="IPR029470">
    <property type="entry name" value="PDDEXK_4"/>
</dbReference>